<reference evidence="4" key="1">
    <citation type="submission" date="2025-08" db="UniProtKB">
        <authorList>
            <consortium name="RefSeq"/>
        </authorList>
    </citation>
    <scope>IDENTIFICATION</scope>
    <source>
        <tissue evidence="4">Silk gland</tissue>
    </source>
</reference>
<proteinExistence type="predicted"/>
<dbReference type="RefSeq" id="XP_028042051.1">
    <property type="nucleotide sequence ID" value="XM_028186250.1"/>
</dbReference>
<accession>A0A6J2KI92</accession>
<sequence length="735" mass="83203">MHFRLQSRLIEELLPGRPLENPRHPKRARVLPPKVGKHPGSEFWRPDLDASVPSPALYLQCGPGSSRASTPVMEWPGTSGASTPVMERPGLSGASTPVMERPGPSGASTSATERPGTSGASTSATERPGTSGASTSATERRVIPSSSRPPRPLREDEIIALLNYGSEEDSEGEDEEILQPSLVPRATRMWLDEEDEEVEEEAERLNINLEWPRPPQPLRPSASAPVDVSPTSTLDPIYKFKFEWRNISMPQIEPHLRRELFSEIIGPSVSFATPYDAFIAIWDREIMQVIVTETNIYAQQLATAMLASGTIGPHSRITRWQDTNVDELYTYFAIVLAMGVVVKSCLEDYWHTARDIFYTPGFAADMSYDRFQLLSKCLHFNNNEYCDITMLTRRQAKLYKIQPIVDHLNTKFSELYNLSRNLAVDESLTMWKGWLDINQFIPNKAATIGIKTYEVCESRSGYLWRFEVHAGHDISTSQDDPISGTVPALVLRLLSGLEHKGHTIWMDNFYNSPALARELKTRGFDCVGTLRTNRQFVPYELTSLTKKDMTVGQVTGCTSGDVDLLVWKDKNRVAFISTYHGLASVRFEERLKPTVACDYNVCMGGVDRKDQQLAMYPIERRRTRVWYKKLFRRLLNASVLNSHILHQDHSFSHRNFRTVLITQLLTRHRKRPPPSTQLTPTQVHCPAQYDLIKSGKSDRLRQACIVCSKWTNSYCRACNQAMCTYSCYGIHHATN</sequence>
<evidence type="ECO:0000313" key="4">
    <source>
        <dbReference type="RefSeq" id="XP_028042051.1"/>
    </source>
</evidence>
<dbReference type="InterPro" id="IPR029526">
    <property type="entry name" value="PGBD"/>
</dbReference>
<dbReference type="Proteomes" id="UP000504629">
    <property type="component" value="Unplaced"/>
</dbReference>
<name>A0A6J2KI92_BOMMA</name>
<dbReference type="AlphaFoldDB" id="A0A6J2KI92"/>
<dbReference type="PANTHER" id="PTHR46599:SF3">
    <property type="entry name" value="PIGGYBAC TRANSPOSABLE ELEMENT-DERIVED PROTEIN 4"/>
    <property type="match status" value="1"/>
</dbReference>
<keyword evidence="3" id="KW-1185">Reference proteome</keyword>
<gene>
    <name evidence="4" type="primary">LOC114251851</name>
</gene>
<evidence type="ECO:0000259" key="2">
    <source>
        <dbReference type="Pfam" id="PF13843"/>
    </source>
</evidence>
<organism evidence="3 4">
    <name type="scientific">Bombyx mandarina</name>
    <name type="common">Wild silk moth</name>
    <name type="synonym">Wild silkworm</name>
    <dbReference type="NCBI Taxonomy" id="7092"/>
    <lineage>
        <taxon>Eukaryota</taxon>
        <taxon>Metazoa</taxon>
        <taxon>Ecdysozoa</taxon>
        <taxon>Arthropoda</taxon>
        <taxon>Hexapoda</taxon>
        <taxon>Insecta</taxon>
        <taxon>Pterygota</taxon>
        <taxon>Neoptera</taxon>
        <taxon>Endopterygota</taxon>
        <taxon>Lepidoptera</taxon>
        <taxon>Glossata</taxon>
        <taxon>Ditrysia</taxon>
        <taxon>Bombycoidea</taxon>
        <taxon>Bombycidae</taxon>
        <taxon>Bombycinae</taxon>
        <taxon>Bombyx</taxon>
    </lineage>
</organism>
<protein>
    <submittedName>
        <fullName evidence="4">PiggyBac transposable element-derived protein 4-like</fullName>
    </submittedName>
</protein>
<dbReference type="PANTHER" id="PTHR46599">
    <property type="entry name" value="PIGGYBAC TRANSPOSABLE ELEMENT-DERIVED PROTEIN 4"/>
    <property type="match status" value="1"/>
</dbReference>
<evidence type="ECO:0000313" key="3">
    <source>
        <dbReference type="Proteomes" id="UP000504629"/>
    </source>
</evidence>
<dbReference type="KEGG" id="bman:114251851"/>
<dbReference type="Pfam" id="PF13843">
    <property type="entry name" value="DDE_Tnp_1_7"/>
    <property type="match status" value="1"/>
</dbReference>
<feature type="region of interest" description="Disordered" evidence="1">
    <location>
        <begin position="16"/>
        <end position="38"/>
    </location>
</feature>
<feature type="domain" description="PiggyBac transposable element-derived protein" evidence="2">
    <location>
        <begin position="273"/>
        <end position="643"/>
    </location>
</feature>
<dbReference type="GeneID" id="114251851"/>
<dbReference type="OrthoDB" id="75807at2759"/>
<feature type="region of interest" description="Disordered" evidence="1">
    <location>
        <begin position="62"/>
        <end position="155"/>
    </location>
</feature>
<evidence type="ECO:0000256" key="1">
    <source>
        <dbReference type="SAM" id="MobiDB-lite"/>
    </source>
</evidence>